<proteinExistence type="predicted"/>
<name>A0A8S5TPX2_9CAUD</name>
<sequence>MSQIVRCHYFLSLFTPAIRKTKLRPNKGRRSFACTRGAATYSWLCHYFVALLRQRRLSAVNFPTYLNGNAS</sequence>
<protein>
    <submittedName>
        <fullName evidence="1">Uncharacterized protein</fullName>
    </submittedName>
</protein>
<evidence type="ECO:0000313" key="1">
    <source>
        <dbReference type="EMBL" id="DAF65176.1"/>
    </source>
</evidence>
<reference evidence="1" key="1">
    <citation type="journal article" date="2021" name="Proc. Natl. Acad. Sci. U.S.A.">
        <title>A Catalog of Tens of Thousands of Viruses from Human Metagenomes Reveals Hidden Associations with Chronic Diseases.</title>
        <authorList>
            <person name="Tisza M.J."/>
            <person name="Buck C.B."/>
        </authorList>
    </citation>
    <scope>NUCLEOTIDE SEQUENCE</scope>
    <source>
        <strain evidence="1">Ct2AC8</strain>
    </source>
</reference>
<dbReference type="EMBL" id="BK032875">
    <property type="protein sequence ID" value="DAF65176.1"/>
    <property type="molecule type" value="Genomic_DNA"/>
</dbReference>
<accession>A0A8S5TPX2</accession>
<organism evidence="1">
    <name type="scientific">Myoviridae sp. ct2AC8</name>
    <dbReference type="NCBI Taxonomy" id="2827655"/>
    <lineage>
        <taxon>Viruses</taxon>
        <taxon>Duplodnaviria</taxon>
        <taxon>Heunggongvirae</taxon>
        <taxon>Uroviricota</taxon>
        <taxon>Caudoviricetes</taxon>
    </lineage>
</organism>